<dbReference type="SUPFAM" id="SSF53335">
    <property type="entry name" value="S-adenosyl-L-methionine-dependent methyltransferases"/>
    <property type="match status" value="1"/>
</dbReference>
<organism evidence="1">
    <name type="scientific">marine sediment metagenome</name>
    <dbReference type="NCBI Taxonomy" id="412755"/>
    <lineage>
        <taxon>unclassified sequences</taxon>
        <taxon>metagenomes</taxon>
        <taxon>ecological metagenomes</taxon>
    </lineage>
</organism>
<dbReference type="AlphaFoldDB" id="A0A0F9GP92"/>
<name>A0A0F9GP92_9ZZZZ</name>
<dbReference type="InterPro" id="IPR029063">
    <property type="entry name" value="SAM-dependent_MTases_sf"/>
</dbReference>
<dbReference type="GO" id="GO:0008168">
    <property type="term" value="F:methyltransferase activity"/>
    <property type="evidence" value="ECO:0007669"/>
    <property type="project" value="InterPro"/>
</dbReference>
<protein>
    <recommendedName>
        <fullName evidence="2">DNA methylase N-4/N-6 domain-containing protein</fullName>
    </recommendedName>
</protein>
<comment type="caution">
    <text evidence="1">The sequence shown here is derived from an EMBL/GenBank/DDBJ whole genome shotgun (WGS) entry which is preliminary data.</text>
</comment>
<dbReference type="PROSITE" id="PS00092">
    <property type="entry name" value="N6_MTASE"/>
    <property type="match status" value="1"/>
</dbReference>
<feature type="non-terminal residue" evidence="1">
    <location>
        <position position="38"/>
    </location>
</feature>
<evidence type="ECO:0008006" key="2">
    <source>
        <dbReference type="Google" id="ProtNLM"/>
    </source>
</evidence>
<reference evidence="1" key="1">
    <citation type="journal article" date="2015" name="Nature">
        <title>Complex archaea that bridge the gap between prokaryotes and eukaryotes.</title>
        <authorList>
            <person name="Spang A."/>
            <person name="Saw J.H."/>
            <person name="Jorgensen S.L."/>
            <person name="Zaremba-Niedzwiedzka K."/>
            <person name="Martijn J."/>
            <person name="Lind A.E."/>
            <person name="van Eijk R."/>
            <person name="Schleper C."/>
            <person name="Guy L."/>
            <person name="Ettema T.J."/>
        </authorList>
    </citation>
    <scope>NUCLEOTIDE SEQUENCE</scope>
</reference>
<evidence type="ECO:0000313" key="1">
    <source>
        <dbReference type="EMBL" id="KKL64962.1"/>
    </source>
</evidence>
<proteinExistence type="predicted"/>
<gene>
    <name evidence="1" type="ORF">LCGC14_2159720</name>
</gene>
<dbReference type="EMBL" id="LAZR01027683">
    <property type="protein sequence ID" value="KKL64962.1"/>
    <property type="molecule type" value="Genomic_DNA"/>
</dbReference>
<accession>A0A0F9GP92</accession>
<sequence length="38" mass="4496">MIKPYFETELGKFYHGDCLKVMPLFDNKVDMVLTDPPY</sequence>
<dbReference type="Gene3D" id="3.40.50.150">
    <property type="entry name" value="Vaccinia Virus protein VP39"/>
    <property type="match status" value="1"/>
</dbReference>
<dbReference type="InterPro" id="IPR002052">
    <property type="entry name" value="DNA_methylase_N6_adenine_CS"/>
</dbReference>
<dbReference type="GO" id="GO:0032259">
    <property type="term" value="P:methylation"/>
    <property type="evidence" value="ECO:0007669"/>
    <property type="project" value="InterPro"/>
</dbReference>
<dbReference type="GO" id="GO:0003676">
    <property type="term" value="F:nucleic acid binding"/>
    <property type="evidence" value="ECO:0007669"/>
    <property type="project" value="InterPro"/>
</dbReference>